<name>A0A553JJQ9_SHEHA</name>
<keyword evidence="4 10" id="KW-1003">Cell membrane</keyword>
<feature type="domain" description="TonB C-terminal" evidence="12">
    <location>
        <begin position="271"/>
        <end position="363"/>
    </location>
</feature>
<dbReference type="RefSeq" id="WP_144041885.1">
    <property type="nucleotide sequence ID" value="NZ_BMPL01000028.1"/>
</dbReference>
<dbReference type="GO" id="GO:0015031">
    <property type="term" value="P:protein transport"/>
    <property type="evidence" value="ECO:0007669"/>
    <property type="project" value="UniProtKB-UniRule"/>
</dbReference>
<comment type="similarity">
    <text evidence="2 10">Belongs to the TonB family.</text>
</comment>
<sequence length="363" mass="40389">MKFQFGLRRQFLATTLGLALASSFSLSVSASEFSDSYSAYQAAVSDKNYTDALKHAEQAYQLGKSLYPKGSIDIGNLAMNMGSVLEINGKKAEAFKAYTEALTIYQANFDDDAVELIDPLLGAADTATKPKLAREYFNDAIDIAEDTDNQMLLANTLMAAFDNLSHTPVYNRTIQKYAIRAFDIYEEELPEDALVRVKATYTVGMIRKSKKQNSQAIELLNKVVDQFSVLDYSHPYELASHAQLVELYERKGQSDKSTQHCIAIGSMRPWLDSQEQVPLFRLPPEYPISAARAGREGMVQISFIIDESGFVTEPKIVMSEGGSGFEKESLRAIKRWRFAPKFVDGKAVATPSKVQLDYTLAKS</sequence>
<keyword evidence="5 10" id="KW-0997">Cell inner membrane</keyword>
<keyword evidence="7 10" id="KW-0653">Protein transport</keyword>
<dbReference type="Pfam" id="PF13424">
    <property type="entry name" value="TPR_12"/>
    <property type="match status" value="1"/>
</dbReference>
<evidence type="ECO:0000256" key="2">
    <source>
        <dbReference type="ARBA" id="ARBA00006555"/>
    </source>
</evidence>
<keyword evidence="6" id="KW-0812">Transmembrane</keyword>
<dbReference type="GO" id="GO:0005886">
    <property type="term" value="C:plasma membrane"/>
    <property type="evidence" value="ECO:0007669"/>
    <property type="project" value="UniProtKB-SubCell"/>
</dbReference>
<evidence type="ECO:0000256" key="3">
    <source>
        <dbReference type="ARBA" id="ARBA00022448"/>
    </source>
</evidence>
<dbReference type="OrthoDB" id="1628901at2"/>
<evidence type="ECO:0000313" key="13">
    <source>
        <dbReference type="EMBL" id="TRY12681.1"/>
    </source>
</evidence>
<evidence type="ECO:0000259" key="12">
    <source>
        <dbReference type="PROSITE" id="PS52015"/>
    </source>
</evidence>
<dbReference type="NCBIfam" id="TIGR01352">
    <property type="entry name" value="tonB_Cterm"/>
    <property type="match status" value="1"/>
</dbReference>
<dbReference type="PANTHER" id="PTHR33446">
    <property type="entry name" value="PROTEIN TONB-RELATED"/>
    <property type="match status" value="1"/>
</dbReference>
<evidence type="ECO:0000256" key="11">
    <source>
        <dbReference type="SAM" id="SignalP"/>
    </source>
</evidence>
<evidence type="ECO:0000256" key="7">
    <source>
        <dbReference type="ARBA" id="ARBA00022927"/>
    </source>
</evidence>
<dbReference type="Proteomes" id="UP000318126">
    <property type="component" value="Unassembled WGS sequence"/>
</dbReference>
<dbReference type="Gene3D" id="3.30.1150.10">
    <property type="match status" value="1"/>
</dbReference>
<dbReference type="GO" id="GO:0055085">
    <property type="term" value="P:transmembrane transport"/>
    <property type="evidence" value="ECO:0007669"/>
    <property type="project" value="InterPro"/>
</dbReference>
<dbReference type="Gene3D" id="1.25.40.10">
    <property type="entry name" value="Tetratricopeptide repeat domain"/>
    <property type="match status" value="2"/>
</dbReference>
<keyword evidence="10" id="KW-0735">Signal-anchor</keyword>
<dbReference type="PANTHER" id="PTHR33446:SF14">
    <property type="entry name" value="PROTEIN TONB"/>
    <property type="match status" value="1"/>
</dbReference>
<feature type="signal peptide" evidence="11">
    <location>
        <begin position="1"/>
        <end position="30"/>
    </location>
</feature>
<dbReference type="SUPFAM" id="SSF48452">
    <property type="entry name" value="TPR-like"/>
    <property type="match status" value="1"/>
</dbReference>
<dbReference type="EMBL" id="VKGK01000029">
    <property type="protein sequence ID" value="TRY12681.1"/>
    <property type="molecule type" value="Genomic_DNA"/>
</dbReference>
<dbReference type="GO" id="GO:0030288">
    <property type="term" value="C:outer membrane-bounded periplasmic space"/>
    <property type="evidence" value="ECO:0007669"/>
    <property type="project" value="InterPro"/>
</dbReference>
<dbReference type="Pfam" id="PF03544">
    <property type="entry name" value="TonB_C"/>
    <property type="match status" value="1"/>
</dbReference>
<dbReference type="AlphaFoldDB" id="A0A553JJQ9"/>
<keyword evidence="14" id="KW-1185">Reference proteome</keyword>
<evidence type="ECO:0000256" key="5">
    <source>
        <dbReference type="ARBA" id="ARBA00022519"/>
    </source>
</evidence>
<dbReference type="SUPFAM" id="SSF74653">
    <property type="entry name" value="TolA/TonB C-terminal domain"/>
    <property type="match status" value="1"/>
</dbReference>
<keyword evidence="9" id="KW-0472">Membrane</keyword>
<comment type="subcellular location">
    <subcellularLocation>
        <location evidence="1 10">Cell inner membrane</location>
        <topology evidence="1 10">Single-pass membrane protein</topology>
        <orientation evidence="1 10">Periplasmic side</orientation>
    </subcellularLocation>
</comment>
<proteinExistence type="inferred from homology"/>
<feature type="chain" id="PRO_5021873567" description="Protein TonB" evidence="11">
    <location>
        <begin position="31"/>
        <end position="363"/>
    </location>
</feature>
<comment type="caution">
    <text evidence="13">The sequence shown here is derived from an EMBL/GenBank/DDBJ whole genome shotgun (WGS) entry which is preliminary data.</text>
</comment>
<dbReference type="InterPro" id="IPR003538">
    <property type="entry name" value="TonB"/>
</dbReference>
<gene>
    <name evidence="13" type="ORF">FN961_19660</name>
</gene>
<dbReference type="GO" id="GO:0015891">
    <property type="term" value="P:siderophore transport"/>
    <property type="evidence" value="ECO:0007669"/>
    <property type="project" value="InterPro"/>
</dbReference>
<evidence type="ECO:0000256" key="1">
    <source>
        <dbReference type="ARBA" id="ARBA00004383"/>
    </source>
</evidence>
<protein>
    <recommendedName>
        <fullName evidence="10">Protein TonB</fullName>
    </recommendedName>
</protein>
<reference evidence="14" key="1">
    <citation type="submission" date="2019-07" db="EMBL/GenBank/DDBJ databases">
        <title>Shewanella sp. YLB-08 draft genomic sequence.</title>
        <authorList>
            <person name="Yu L."/>
        </authorList>
    </citation>
    <scope>NUCLEOTIDE SEQUENCE [LARGE SCALE GENOMIC DNA]</scope>
    <source>
        <strain evidence="14">JCM 20706</strain>
    </source>
</reference>
<dbReference type="PRINTS" id="PR01374">
    <property type="entry name" value="TONBPROTEIN"/>
</dbReference>
<keyword evidence="11" id="KW-0732">Signal</keyword>
<evidence type="ECO:0000256" key="8">
    <source>
        <dbReference type="ARBA" id="ARBA00022989"/>
    </source>
</evidence>
<evidence type="ECO:0000256" key="4">
    <source>
        <dbReference type="ARBA" id="ARBA00022475"/>
    </source>
</evidence>
<dbReference type="InterPro" id="IPR011990">
    <property type="entry name" value="TPR-like_helical_dom_sf"/>
</dbReference>
<dbReference type="InterPro" id="IPR051045">
    <property type="entry name" value="TonB-dependent_transducer"/>
</dbReference>
<accession>A0A553JJQ9</accession>
<dbReference type="InterPro" id="IPR037682">
    <property type="entry name" value="TonB_C"/>
</dbReference>
<evidence type="ECO:0000313" key="14">
    <source>
        <dbReference type="Proteomes" id="UP000318126"/>
    </source>
</evidence>
<evidence type="ECO:0000256" key="10">
    <source>
        <dbReference type="RuleBase" id="RU362123"/>
    </source>
</evidence>
<comment type="function">
    <text evidence="10">Interacts with outer membrane receptor proteins that carry out high-affinity binding and energy dependent uptake into the periplasmic space of specific substrates. It could act to transduce energy from the cytoplasmic membrane to specific energy-requiring processes in the outer membrane, resulting in the release into the periplasm of ligands bound by these outer membrane proteins.</text>
</comment>
<evidence type="ECO:0000256" key="6">
    <source>
        <dbReference type="ARBA" id="ARBA00022692"/>
    </source>
</evidence>
<dbReference type="PROSITE" id="PS52015">
    <property type="entry name" value="TONB_CTD"/>
    <property type="match status" value="1"/>
</dbReference>
<organism evidence="13 14">
    <name type="scientific">Shewanella hanedai</name>
    <name type="common">Alteromonas hanedai</name>
    <dbReference type="NCBI Taxonomy" id="25"/>
    <lineage>
        <taxon>Bacteria</taxon>
        <taxon>Pseudomonadati</taxon>
        <taxon>Pseudomonadota</taxon>
        <taxon>Gammaproteobacteria</taxon>
        <taxon>Alteromonadales</taxon>
        <taxon>Shewanellaceae</taxon>
        <taxon>Shewanella</taxon>
    </lineage>
</organism>
<dbReference type="InterPro" id="IPR006260">
    <property type="entry name" value="TonB/TolA_C"/>
</dbReference>
<keyword evidence="3 10" id="KW-0813">Transport</keyword>
<keyword evidence="8" id="KW-1133">Transmembrane helix</keyword>
<dbReference type="GO" id="GO:0031992">
    <property type="term" value="F:energy transducer activity"/>
    <property type="evidence" value="ECO:0007669"/>
    <property type="project" value="InterPro"/>
</dbReference>
<evidence type="ECO:0000256" key="9">
    <source>
        <dbReference type="ARBA" id="ARBA00023136"/>
    </source>
</evidence>